<evidence type="ECO:0000256" key="1">
    <source>
        <dbReference type="SAM" id="Coils"/>
    </source>
</evidence>
<name>A0ABW1X673_9CELL</name>
<dbReference type="Proteomes" id="UP001596305">
    <property type="component" value="Unassembled WGS sequence"/>
</dbReference>
<feature type="region of interest" description="Disordered" evidence="2">
    <location>
        <begin position="67"/>
        <end position="93"/>
    </location>
</feature>
<protein>
    <submittedName>
        <fullName evidence="3">Uncharacterized protein</fullName>
    </submittedName>
</protein>
<feature type="coiled-coil region" evidence="1">
    <location>
        <begin position="99"/>
        <end position="126"/>
    </location>
</feature>
<sequence>MTKTTRKDPAVTGRVLTTRHDALDEARRLLKVAHLSLASADETPLDELDESLGEPIEVIYVVPRPADAPRGETAEAEDWLDSLDPASTPADDPRELRRVGLAQRGVEEAEAELRAAVREARAAGRTWADIGRTLGVTRQAAQIRFRESPLPTA</sequence>
<dbReference type="EMBL" id="JBHSTM010000002">
    <property type="protein sequence ID" value="MFC6423950.1"/>
    <property type="molecule type" value="Genomic_DNA"/>
</dbReference>
<evidence type="ECO:0000256" key="2">
    <source>
        <dbReference type="SAM" id="MobiDB-lite"/>
    </source>
</evidence>
<keyword evidence="1" id="KW-0175">Coiled coil</keyword>
<reference evidence="4" key="1">
    <citation type="journal article" date="2019" name="Int. J. Syst. Evol. Microbiol.">
        <title>The Global Catalogue of Microorganisms (GCM) 10K type strain sequencing project: providing services to taxonomists for standard genome sequencing and annotation.</title>
        <authorList>
            <consortium name="The Broad Institute Genomics Platform"/>
            <consortium name="The Broad Institute Genome Sequencing Center for Infectious Disease"/>
            <person name="Wu L."/>
            <person name="Ma J."/>
        </authorList>
    </citation>
    <scope>NUCLEOTIDE SEQUENCE [LARGE SCALE GENOMIC DNA]</scope>
    <source>
        <strain evidence="4">CCUG 47105</strain>
    </source>
</reference>
<proteinExistence type="predicted"/>
<evidence type="ECO:0000313" key="4">
    <source>
        <dbReference type="Proteomes" id="UP001596305"/>
    </source>
</evidence>
<evidence type="ECO:0000313" key="3">
    <source>
        <dbReference type="EMBL" id="MFC6423950.1"/>
    </source>
</evidence>
<keyword evidence="4" id="KW-1185">Reference proteome</keyword>
<accession>A0ABW1X673</accession>
<gene>
    <name evidence="3" type="ORF">ACFP71_03875</name>
</gene>
<dbReference type="RefSeq" id="WP_204807050.1">
    <property type="nucleotide sequence ID" value="NZ_BAAAIY010000005.1"/>
</dbReference>
<comment type="caution">
    <text evidence="3">The sequence shown here is derived from an EMBL/GenBank/DDBJ whole genome shotgun (WGS) entry which is preliminary data.</text>
</comment>
<organism evidence="3 4">
    <name type="scientific">Oerskovia paurometabola</name>
    <dbReference type="NCBI Taxonomy" id="162170"/>
    <lineage>
        <taxon>Bacteria</taxon>
        <taxon>Bacillati</taxon>
        <taxon>Actinomycetota</taxon>
        <taxon>Actinomycetes</taxon>
        <taxon>Micrococcales</taxon>
        <taxon>Cellulomonadaceae</taxon>
        <taxon>Oerskovia</taxon>
    </lineage>
</organism>